<comment type="caution">
    <text evidence="1">The sequence shown here is derived from an EMBL/GenBank/DDBJ whole genome shotgun (WGS) entry which is preliminary data.</text>
</comment>
<reference evidence="1" key="1">
    <citation type="journal article" date="2014" name="Front. Microbiol.">
        <title>High frequency of phylogenetically diverse reductive dehalogenase-homologous genes in deep subseafloor sedimentary metagenomes.</title>
        <authorList>
            <person name="Kawai M."/>
            <person name="Futagami T."/>
            <person name="Toyoda A."/>
            <person name="Takaki Y."/>
            <person name="Nishi S."/>
            <person name="Hori S."/>
            <person name="Arai W."/>
            <person name="Tsubouchi T."/>
            <person name="Morono Y."/>
            <person name="Uchiyama I."/>
            <person name="Ito T."/>
            <person name="Fujiyama A."/>
            <person name="Inagaki F."/>
            <person name="Takami H."/>
        </authorList>
    </citation>
    <scope>NUCLEOTIDE SEQUENCE</scope>
    <source>
        <strain evidence="1">Expedition CK06-06</strain>
    </source>
</reference>
<evidence type="ECO:0000313" key="1">
    <source>
        <dbReference type="EMBL" id="GAH42026.1"/>
    </source>
</evidence>
<dbReference type="EMBL" id="BARU01013888">
    <property type="protein sequence ID" value="GAH42026.1"/>
    <property type="molecule type" value="Genomic_DNA"/>
</dbReference>
<proteinExistence type="predicted"/>
<feature type="non-terminal residue" evidence="1">
    <location>
        <position position="59"/>
    </location>
</feature>
<name>X1F8T8_9ZZZZ</name>
<sequence length="59" mass="6767">MSVNDNGKSSVGKKKRRILSPEKKFQIFLESQSGQNPVGEMLRREGIYSTDLTRIRQKV</sequence>
<organism evidence="1">
    <name type="scientific">marine sediment metagenome</name>
    <dbReference type="NCBI Taxonomy" id="412755"/>
    <lineage>
        <taxon>unclassified sequences</taxon>
        <taxon>metagenomes</taxon>
        <taxon>ecological metagenomes</taxon>
    </lineage>
</organism>
<protein>
    <submittedName>
        <fullName evidence="1">Uncharacterized protein</fullName>
    </submittedName>
</protein>
<gene>
    <name evidence="1" type="ORF">S03H2_24823</name>
</gene>
<dbReference type="AlphaFoldDB" id="X1F8T8"/>
<accession>X1F8T8</accession>